<gene>
    <name evidence="2" type="ORF">BaRGS_00000663</name>
</gene>
<name>A0ABD0M9C2_9CAEN</name>
<evidence type="ECO:0000256" key="1">
    <source>
        <dbReference type="SAM" id="MobiDB-lite"/>
    </source>
</evidence>
<sequence length="102" mass="11509">MSASPSSARLEGRNKKQMSSPESVVTARQCSFMSSTLEDSSPGSTPELQHLWAHGSEPFRPKNRTPDRPSRERWIRDRGQPFRKRLVLAKLTHHSWPTAPSG</sequence>
<protein>
    <submittedName>
        <fullName evidence="2">Uncharacterized protein</fullName>
    </submittedName>
</protein>
<dbReference type="Proteomes" id="UP001519460">
    <property type="component" value="Unassembled WGS sequence"/>
</dbReference>
<feature type="compositionally biased region" description="Basic and acidic residues" evidence="1">
    <location>
        <begin position="57"/>
        <end position="72"/>
    </location>
</feature>
<organism evidence="2 3">
    <name type="scientific">Batillaria attramentaria</name>
    <dbReference type="NCBI Taxonomy" id="370345"/>
    <lineage>
        <taxon>Eukaryota</taxon>
        <taxon>Metazoa</taxon>
        <taxon>Spiralia</taxon>
        <taxon>Lophotrochozoa</taxon>
        <taxon>Mollusca</taxon>
        <taxon>Gastropoda</taxon>
        <taxon>Caenogastropoda</taxon>
        <taxon>Sorbeoconcha</taxon>
        <taxon>Cerithioidea</taxon>
        <taxon>Batillariidae</taxon>
        <taxon>Batillaria</taxon>
    </lineage>
</organism>
<feature type="compositionally biased region" description="Polar residues" evidence="1">
    <location>
        <begin position="17"/>
        <end position="47"/>
    </location>
</feature>
<keyword evidence="3" id="KW-1185">Reference proteome</keyword>
<comment type="caution">
    <text evidence="2">The sequence shown here is derived from an EMBL/GenBank/DDBJ whole genome shotgun (WGS) entry which is preliminary data.</text>
</comment>
<dbReference type="EMBL" id="JACVVK020000002">
    <property type="protein sequence ID" value="KAK7508424.1"/>
    <property type="molecule type" value="Genomic_DNA"/>
</dbReference>
<proteinExistence type="predicted"/>
<evidence type="ECO:0000313" key="3">
    <source>
        <dbReference type="Proteomes" id="UP001519460"/>
    </source>
</evidence>
<evidence type="ECO:0000313" key="2">
    <source>
        <dbReference type="EMBL" id="KAK7508424.1"/>
    </source>
</evidence>
<dbReference type="AlphaFoldDB" id="A0ABD0M9C2"/>
<feature type="region of interest" description="Disordered" evidence="1">
    <location>
        <begin position="1"/>
        <end position="72"/>
    </location>
</feature>
<accession>A0ABD0M9C2</accession>
<reference evidence="2 3" key="1">
    <citation type="journal article" date="2023" name="Sci. Data">
        <title>Genome assembly of the Korean intertidal mud-creeper Batillaria attramentaria.</title>
        <authorList>
            <person name="Patra A.K."/>
            <person name="Ho P.T."/>
            <person name="Jun S."/>
            <person name="Lee S.J."/>
            <person name="Kim Y."/>
            <person name="Won Y.J."/>
        </authorList>
    </citation>
    <scope>NUCLEOTIDE SEQUENCE [LARGE SCALE GENOMIC DNA]</scope>
    <source>
        <strain evidence="2">Wonlab-2016</strain>
    </source>
</reference>